<evidence type="ECO:0000313" key="4">
    <source>
        <dbReference type="EMBL" id="KAE9231506.1"/>
    </source>
</evidence>
<dbReference type="PANTHER" id="PTHR38795:SF1">
    <property type="entry name" value="DUF6604 DOMAIN-CONTAINING PROTEIN"/>
    <property type="match status" value="1"/>
</dbReference>
<evidence type="ECO:0000259" key="2">
    <source>
        <dbReference type="Pfam" id="PF20253"/>
    </source>
</evidence>
<name>A0A6A3S817_9STRA</name>
<proteinExistence type="predicted"/>
<dbReference type="EMBL" id="QXGC01000522">
    <property type="protein sequence ID" value="KAE9231506.1"/>
    <property type="molecule type" value="Genomic_DNA"/>
</dbReference>
<dbReference type="SUPFAM" id="SSF48403">
    <property type="entry name" value="Ankyrin repeat"/>
    <property type="match status" value="1"/>
</dbReference>
<dbReference type="PANTHER" id="PTHR38795">
    <property type="entry name" value="DUF6604 DOMAIN-CONTAINING PROTEIN"/>
    <property type="match status" value="1"/>
</dbReference>
<dbReference type="Proteomes" id="UP000441208">
    <property type="component" value="Unassembled WGS sequence"/>
</dbReference>
<feature type="compositionally biased region" description="Basic residues" evidence="1">
    <location>
        <begin position="1027"/>
        <end position="1037"/>
    </location>
</feature>
<dbReference type="Proteomes" id="UP000476176">
    <property type="component" value="Unassembled WGS sequence"/>
</dbReference>
<protein>
    <recommendedName>
        <fullName evidence="2">DUF6604 domain-containing protein</fullName>
    </recommendedName>
</protein>
<comment type="caution">
    <text evidence="3">The sequence shown here is derived from an EMBL/GenBank/DDBJ whole genome shotgun (WGS) entry which is preliminary data.</text>
</comment>
<accession>A0A6A3S817</accession>
<dbReference type="InterPro" id="IPR046539">
    <property type="entry name" value="DUF6604"/>
</dbReference>
<gene>
    <name evidence="4" type="ORF">PF004_g10191</name>
    <name evidence="3" type="ORF">PF007_g11361</name>
</gene>
<feature type="domain" description="DUF6604" evidence="2">
    <location>
        <begin position="52"/>
        <end position="234"/>
    </location>
</feature>
<evidence type="ECO:0000313" key="6">
    <source>
        <dbReference type="Proteomes" id="UP000476176"/>
    </source>
</evidence>
<evidence type="ECO:0000313" key="5">
    <source>
        <dbReference type="Proteomes" id="UP000441208"/>
    </source>
</evidence>
<feature type="region of interest" description="Disordered" evidence="1">
    <location>
        <begin position="1007"/>
        <end position="1041"/>
    </location>
</feature>
<sequence length="1386" mass="154493">SVCEFVALHQLHLGLLHTRMENCTAQLSFSMREIIAGSADIFLLLEAFNEVVKEIAADPSCLTPKLLQELPKALAACRYAILLREHVAAFFPDDDEGQTGHQFFLELLQSWHRSLKTVDVAREELAAVELDNVMFENYYEVLQVDEDFFPDEGKFEVEPEAPKTAKVDRERLFEEAFADELRMELVYLFMELDELLEGVYKVYCEVKQETRTMVEATVVVKLALDTASALTAELQLKYPTLRSAKDMFNIVRNISQKSFRQRILQLHQSIMDELRAAYDSEEDKAVKYVPGTFLIELLGVGTTLDSFVASIPADSNNASGIFFPSGIFGETYGEDRTQLYVLLPDTNNDKVFLMQQLPMLFNAMADRRNAGKSGIELAPMEPFMLLMEKFFSTREVTIPVCFACICWMKSVAALQGRGGLGRNISLTYKHSTELMKNMDAAVESNKALLANNLLRRCASEIKQSTAFRHVGRANPLFAGFLMMNHHFQYLHIANEVIFSTPLLRAFGHLYNALVQEGYLEHIPFFDEVLKVYAQEIFTPSRAAATHGGYYRTYLLSSNLRASAIDAVYRGENFPVGSEAYKKRKAFHLSDVSKIFRLMRLNDKSVLSGGSWKARLEAVSDVCSKELFETRVLSRDLLKLNEDLMDTFPELIKVVGRQDDFKETVAHSVAGESRQQRVNRALEESVMKFLMPFLDAMQSDGSLDTSAIPGGVPATISLDALFAADMCREVAAVIKAKFASPAQICEQKYFTLPSQPNFAAQEYGRLEEGRTDDYEEVFEELMDLLRKSNGPLTGNDLGHFKYEIKRDPDLMGLISGNPEPGVDPMYGDLCSLLHQVAAGPAHDADLVDWMIQMGALIIQPALHCRKAPLQKDLKCPRQLYPNTMALHNAAIAGYEDIVRVILEGDNMVDLNTPTFHTKDTLAHLAVKNGHWGLFCILQTFGADLRIKDGKGRSVSQVTSNKEWARKIAAGTAQYDAFDAINAGKLNARVNPQDSATAELLRQFMAAQHDQKGLDTRGSTGMNTEEGKKSKKKGKRSKKGGAEEQSIIAAAAAQGTTEVETARVLLRLLDAAGSEVNEDHESESLPVLEDKLRKLSVAIFARLRDPNISASKKTRDTHDACRLIKELRSLVKTFSEPSKLNSARHHIRLVIAAEAVHGIHLMQKLYRAQDAAITVVELTPVRQLCETTQLFTKFVVGTARLCVSVDRAPQAREILDVLEKRFLKTPFDKRVPSEFRELVQMYSTAREEMGLGQTSSAKTLRSLEWYLTSAVDNYNVQLTLDGLAGRPVYFEIRPAASVSDKEVLLLTVGVNVIIELKAVACLGGQDKRIIYGGTSKADLARVRAMVLRVAERLEVPLDTQSMNSCTASVHVGGFEFSSAGILRNAPAS</sequence>
<evidence type="ECO:0000313" key="3">
    <source>
        <dbReference type="EMBL" id="KAE9111751.1"/>
    </source>
</evidence>
<dbReference type="Pfam" id="PF20253">
    <property type="entry name" value="DUF6604"/>
    <property type="match status" value="1"/>
</dbReference>
<evidence type="ECO:0000256" key="1">
    <source>
        <dbReference type="SAM" id="MobiDB-lite"/>
    </source>
</evidence>
<dbReference type="EMBL" id="QXFZ01000566">
    <property type="protein sequence ID" value="KAE9111751.1"/>
    <property type="molecule type" value="Genomic_DNA"/>
</dbReference>
<organism evidence="3 5">
    <name type="scientific">Phytophthora fragariae</name>
    <dbReference type="NCBI Taxonomy" id="53985"/>
    <lineage>
        <taxon>Eukaryota</taxon>
        <taxon>Sar</taxon>
        <taxon>Stramenopiles</taxon>
        <taxon>Oomycota</taxon>
        <taxon>Peronosporomycetes</taxon>
        <taxon>Peronosporales</taxon>
        <taxon>Peronosporaceae</taxon>
        <taxon>Phytophthora</taxon>
    </lineage>
</organism>
<feature type="non-terminal residue" evidence="3">
    <location>
        <position position="1"/>
    </location>
</feature>
<reference evidence="3 5" key="1">
    <citation type="submission" date="2018-08" db="EMBL/GenBank/DDBJ databases">
        <title>Genomic investigation of the strawberry pathogen Phytophthora fragariae indicates pathogenicity is determined by transcriptional variation in three key races.</title>
        <authorList>
            <person name="Adams T.M."/>
            <person name="Armitage A.D."/>
            <person name="Sobczyk M.K."/>
            <person name="Bates H.J."/>
            <person name="Dunwell J.M."/>
            <person name="Nellist C.F."/>
            <person name="Harrison R.J."/>
        </authorList>
    </citation>
    <scope>NUCLEOTIDE SEQUENCE [LARGE SCALE GENOMIC DNA]</scope>
    <source>
        <strain evidence="4 6">BC-23</strain>
        <strain evidence="3 5">NOV-71</strain>
    </source>
</reference>
<dbReference type="Gene3D" id="1.25.40.20">
    <property type="entry name" value="Ankyrin repeat-containing domain"/>
    <property type="match status" value="1"/>
</dbReference>
<dbReference type="InterPro" id="IPR036770">
    <property type="entry name" value="Ankyrin_rpt-contain_sf"/>
</dbReference>